<dbReference type="EMBL" id="CP104558">
    <property type="protein sequence ID" value="UXH45503.1"/>
    <property type="molecule type" value="Genomic_DNA"/>
</dbReference>
<evidence type="ECO:0000313" key="2">
    <source>
        <dbReference type="Proteomes" id="UP001064027"/>
    </source>
</evidence>
<sequence>MLLYDEVRKKFPETRGIHLPGYSFLVVSNSTRMGMEKGLYIPAGDEVNLFRSIEKGAIASLWRKGEEIPSFVPNHFPLFIVEDVYRAYLYLQESYKQNYNQEKWEIMTKFIFSSESEKHQTIDMSVEGSIQDPTDGMGGE</sequence>
<name>A0ACD4CAH7_9BACI</name>
<evidence type="ECO:0000313" key="1">
    <source>
        <dbReference type="EMBL" id="UXH45503.1"/>
    </source>
</evidence>
<proteinExistence type="predicted"/>
<dbReference type="Proteomes" id="UP001064027">
    <property type="component" value="Chromosome"/>
</dbReference>
<organism evidence="1 2">
    <name type="scientific">Rossellomorea vietnamensis</name>
    <dbReference type="NCBI Taxonomy" id="218284"/>
    <lineage>
        <taxon>Bacteria</taxon>
        <taxon>Bacillati</taxon>
        <taxon>Bacillota</taxon>
        <taxon>Bacilli</taxon>
        <taxon>Bacillales</taxon>
        <taxon>Bacillaceae</taxon>
        <taxon>Rossellomorea</taxon>
    </lineage>
</organism>
<gene>
    <name evidence="1" type="ORF">N5C46_05415</name>
</gene>
<accession>A0ACD4CAH7</accession>
<keyword evidence="2" id="KW-1185">Reference proteome</keyword>
<protein>
    <submittedName>
        <fullName evidence="1">Uncharacterized protein</fullName>
    </submittedName>
</protein>
<reference evidence="1" key="1">
    <citation type="submission" date="2022-09" db="EMBL/GenBank/DDBJ databases">
        <title>Complete genome sequence of Rossellomorea vietnamensis strain RL-WG62, a newly isolated PGPR with the potential for plant salinity stress alleviation.</title>
        <authorList>
            <person name="Ren L."/>
            <person name="Wang G."/>
            <person name="Hu H."/>
        </authorList>
    </citation>
    <scope>NUCLEOTIDE SEQUENCE</scope>
    <source>
        <strain evidence="1">RL-WG62</strain>
    </source>
</reference>